<dbReference type="InterPro" id="IPR050103">
    <property type="entry name" value="Class-III_PLP-dep_AT"/>
</dbReference>
<dbReference type="PIRSF" id="PIRSF000521">
    <property type="entry name" value="Transaminase_4ab_Lys_Orn"/>
    <property type="match status" value="1"/>
</dbReference>
<feature type="binding site" evidence="4">
    <location>
        <position position="283"/>
    </location>
    <ligand>
        <name>pyridoxal 5'-phosphate</name>
        <dbReference type="ChEBI" id="CHEBI:597326"/>
    </ligand>
</feature>
<keyword evidence="1 4" id="KW-0032">Aminotransferase</keyword>
<dbReference type="NCBIfam" id="NF003468">
    <property type="entry name" value="PRK05093.1"/>
    <property type="match status" value="1"/>
</dbReference>
<proteinExistence type="inferred from homology"/>
<feature type="binding site" evidence="4">
    <location>
        <begin position="107"/>
        <end position="108"/>
    </location>
    <ligand>
        <name>pyridoxal 5'-phosphate</name>
        <dbReference type="ChEBI" id="CHEBI:597326"/>
    </ligand>
</feature>
<dbReference type="EC" id="2.6.1.11" evidence="4"/>
<feature type="binding site" evidence="4">
    <location>
        <begin position="225"/>
        <end position="228"/>
    </location>
    <ligand>
        <name>pyridoxal 5'-phosphate</name>
        <dbReference type="ChEBI" id="CHEBI:597326"/>
    </ligand>
</feature>
<keyword evidence="2 4" id="KW-0808">Transferase</keyword>
<evidence type="ECO:0000256" key="4">
    <source>
        <dbReference type="HAMAP-Rule" id="MF_01107"/>
    </source>
</evidence>
<dbReference type="HAMAP" id="MF_01107">
    <property type="entry name" value="ArgD_aminotrans_3"/>
    <property type="match status" value="1"/>
</dbReference>
<evidence type="ECO:0000256" key="2">
    <source>
        <dbReference type="ARBA" id="ARBA00022679"/>
    </source>
</evidence>
<dbReference type="InterPro" id="IPR004636">
    <property type="entry name" value="AcOrn/SuccOrn_fam"/>
</dbReference>
<organism evidence="5 6">
    <name type="scientific">Photobacterium ganghwense</name>
    <dbReference type="NCBI Taxonomy" id="320778"/>
    <lineage>
        <taxon>Bacteria</taxon>
        <taxon>Pseudomonadati</taxon>
        <taxon>Pseudomonadota</taxon>
        <taxon>Gammaproteobacteria</taxon>
        <taxon>Vibrionales</taxon>
        <taxon>Vibrionaceae</taxon>
        <taxon>Photobacterium</taxon>
    </lineage>
</organism>
<dbReference type="EMBL" id="LDOU01000024">
    <property type="protein sequence ID" value="KLV05625.1"/>
    <property type="molecule type" value="Genomic_DNA"/>
</dbReference>
<accession>A0A0J1H198</accession>
<dbReference type="PANTHER" id="PTHR11986">
    <property type="entry name" value="AMINOTRANSFERASE CLASS III"/>
    <property type="match status" value="1"/>
</dbReference>
<keyword evidence="4" id="KW-0963">Cytoplasm</keyword>
<dbReference type="InterPro" id="IPR005814">
    <property type="entry name" value="Aminotrans_3"/>
</dbReference>
<dbReference type="Pfam" id="PF00202">
    <property type="entry name" value="Aminotran_3"/>
    <property type="match status" value="1"/>
</dbReference>
<dbReference type="PROSITE" id="PS00600">
    <property type="entry name" value="AA_TRANSFER_CLASS_3"/>
    <property type="match status" value="1"/>
</dbReference>
<reference evidence="5 6" key="1">
    <citation type="submission" date="2015-05" db="EMBL/GenBank/DDBJ databases">
        <title>Photobacterium galathea sp. nov.</title>
        <authorList>
            <person name="Machado H."/>
            <person name="Gram L."/>
        </authorList>
    </citation>
    <scope>NUCLEOTIDE SEQUENCE [LARGE SCALE GENOMIC DNA]</scope>
    <source>
        <strain evidence="5 6">DSM 22954</strain>
    </source>
</reference>
<dbReference type="NCBIfam" id="TIGR00707">
    <property type="entry name" value="argD"/>
    <property type="match status" value="1"/>
</dbReference>
<keyword evidence="3 4" id="KW-0663">Pyridoxal phosphate</keyword>
<dbReference type="InterPro" id="IPR017652">
    <property type="entry name" value="Ac/SucOrn_transaminase_bac"/>
</dbReference>
<evidence type="ECO:0000313" key="5">
    <source>
        <dbReference type="EMBL" id="KLV05625.1"/>
    </source>
</evidence>
<dbReference type="STRING" id="320778.ABT57_20625"/>
<dbReference type="GO" id="GO:0030170">
    <property type="term" value="F:pyridoxal phosphate binding"/>
    <property type="evidence" value="ECO:0007669"/>
    <property type="project" value="InterPro"/>
</dbReference>
<keyword evidence="4" id="KW-0028">Amino-acid biosynthesis</keyword>
<dbReference type="PATRIC" id="fig|320778.3.peg.4435"/>
<name>A0A0J1H198_9GAMM</name>
<dbReference type="InterPro" id="IPR015421">
    <property type="entry name" value="PyrdxlP-dep_Trfase_major"/>
</dbReference>
<comment type="subunit">
    <text evidence="4">Homodimer.</text>
</comment>
<dbReference type="UniPathway" id="UPA00068">
    <property type="reaction ID" value="UER00109"/>
</dbReference>
<dbReference type="SUPFAM" id="SSF53383">
    <property type="entry name" value="PLP-dependent transferases"/>
    <property type="match status" value="1"/>
</dbReference>
<comment type="cofactor">
    <cofactor evidence="4">
        <name>pyridoxal 5'-phosphate</name>
        <dbReference type="ChEBI" id="CHEBI:597326"/>
    </cofactor>
    <text evidence="4">Binds 1 pyridoxal phosphate per subunit.</text>
</comment>
<keyword evidence="4" id="KW-0055">Arginine biosynthesis</keyword>
<dbReference type="GO" id="GO:0003992">
    <property type="term" value="F:N2-acetyl-L-ornithine:2-oxoglutarate 5-aminotransferase activity"/>
    <property type="evidence" value="ECO:0007669"/>
    <property type="project" value="UniProtKB-UniRule"/>
</dbReference>
<comment type="pathway">
    <text evidence="4">Amino-acid biosynthesis; L-arginine biosynthesis; N(2)-acetyl-L-ornithine from L-glutamate: step 4/4.</text>
</comment>
<feature type="binding site" evidence="4">
    <location>
        <position position="140"/>
    </location>
    <ligand>
        <name>pyridoxal 5'-phosphate</name>
        <dbReference type="ChEBI" id="CHEBI:597326"/>
    </ligand>
</feature>
<dbReference type="FunFam" id="3.40.640.10:FF:000004">
    <property type="entry name" value="Acetylornithine aminotransferase"/>
    <property type="match status" value="1"/>
</dbReference>
<protein>
    <recommendedName>
        <fullName evidence="4">Acetylornithine aminotransferase</fullName>
        <shortName evidence="4">ACOAT</shortName>
        <ecNumber evidence="4">2.6.1.11</ecNumber>
    </recommendedName>
</protein>
<dbReference type="InterPro" id="IPR049704">
    <property type="entry name" value="Aminotrans_3_PPA_site"/>
</dbReference>
<comment type="similarity">
    <text evidence="4">Belongs to the class-III pyridoxal-phosphate-dependent aminotransferase family. ArgD subfamily.</text>
</comment>
<comment type="caution">
    <text evidence="5">The sequence shown here is derived from an EMBL/GenBank/DDBJ whole genome shotgun (WGS) entry which is preliminary data.</text>
</comment>
<gene>
    <name evidence="4" type="primary">argD</name>
    <name evidence="5" type="ORF">ABT57_20625</name>
</gene>
<dbReference type="InterPro" id="IPR015422">
    <property type="entry name" value="PyrdxlP-dep_Trfase_small"/>
</dbReference>
<feature type="modified residue" description="N6-(pyridoxal phosphate)lysine" evidence="4">
    <location>
        <position position="254"/>
    </location>
</feature>
<dbReference type="NCBIfam" id="NF009047">
    <property type="entry name" value="PRK12381.1"/>
    <property type="match status" value="1"/>
</dbReference>
<dbReference type="AlphaFoldDB" id="A0A0J1H198"/>
<dbReference type="PANTHER" id="PTHR11986:SF113">
    <property type="entry name" value="SUCCINYLORNITHINE TRANSAMINASE"/>
    <property type="match status" value="1"/>
</dbReference>
<dbReference type="GO" id="GO:0006526">
    <property type="term" value="P:L-arginine biosynthetic process"/>
    <property type="evidence" value="ECO:0007669"/>
    <property type="project" value="UniProtKB-UniRule"/>
</dbReference>
<dbReference type="OrthoDB" id="9801052at2"/>
<dbReference type="InterPro" id="IPR015424">
    <property type="entry name" value="PyrdxlP-dep_Trfase"/>
</dbReference>
<dbReference type="CDD" id="cd00610">
    <property type="entry name" value="OAT_like"/>
    <property type="match status" value="1"/>
</dbReference>
<dbReference type="GO" id="GO:0042802">
    <property type="term" value="F:identical protein binding"/>
    <property type="evidence" value="ECO:0007669"/>
    <property type="project" value="TreeGrafter"/>
</dbReference>
<comment type="miscellaneous">
    <text evidence="4">May also have succinyldiaminopimelate aminotransferase activity, thus carrying out the corresponding step in lysine biosynthesis.</text>
</comment>
<comment type="subcellular location">
    <subcellularLocation>
        <location evidence="4">Cytoplasm</location>
    </subcellularLocation>
</comment>
<sequence length="404" mass="43746">MAKEHNVDRQLFDEVMVPCYAPMQMIPVKGKGSRVWDQDDREYVDFAGGIAVSCLGHCHPVMVNALKEQADKLWHLSNVMTNEPALRLAKLLTEHSFAEKVFFANSGAEANEAALKLARRYAADKFGPEKSEIISFKQGFHGRTFFTVTVGGQAAYSDGFGPKPGDVTHLPYNDLEALASHISDRTCAVMMEPLQGEGGIVSPTPEFIQGVRELCDKHNALLVFDEVQTGNGRTGDFYAYQGLGVTPDILSTAKSLGGGFPIGAMLTTTELAQHMKVGTHGSTYGGNPLACAVAEAVVSEVTKPEVMAGVKQREQWFRDGLAVINAKYPIFAEVRGKGLLLGAALTEEWQGRARDVLLAAGEEGLMILVAGANVVRFTPSLVIDKADIDEGMARLERAIAKIYK</sequence>
<dbReference type="NCBIfam" id="TIGR03246">
    <property type="entry name" value="arg_catab_astC"/>
    <property type="match status" value="1"/>
</dbReference>
<feature type="binding site" evidence="4">
    <location>
        <position position="282"/>
    </location>
    <ligand>
        <name>N(2)-acetyl-L-ornithine</name>
        <dbReference type="ChEBI" id="CHEBI:57805"/>
    </ligand>
</feature>
<dbReference type="NCBIfam" id="NF002325">
    <property type="entry name" value="PRK01278.1"/>
    <property type="match status" value="1"/>
</dbReference>
<evidence type="ECO:0000256" key="3">
    <source>
        <dbReference type="ARBA" id="ARBA00022898"/>
    </source>
</evidence>
<evidence type="ECO:0000256" key="1">
    <source>
        <dbReference type="ARBA" id="ARBA00022576"/>
    </source>
</evidence>
<keyword evidence="6" id="KW-1185">Reference proteome</keyword>
<dbReference type="GO" id="GO:0005737">
    <property type="term" value="C:cytoplasm"/>
    <property type="evidence" value="ECO:0007669"/>
    <property type="project" value="UniProtKB-SubCell"/>
</dbReference>
<dbReference type="RefSeq" id="WP_047887147.1">
    <property type="nucleotide sequence ID" value="NZ_CP071325.1"/>
</dbReference>
<dbReference type="Gene3D" id="3.40.640.10">
    <property type="entry name" value="Type I PLP-dependent aspartate aminotransferase-like (Major domain)"/>
    <property type="match status" value="1"/>
</dbReference>
<dbReference type="Proteomes" id="UP000035909">
    <property type="component" value="Unassembled WGS sequence"/>
</dbReference>
<comment type="catalytic activity">
    <reaction evidence="4">
        <text>N(2)-acetyl-L-ornithine + 2-oxoglutarate = N-acetyl-L-glutamate 5-semialdehyde + L-glutamate</text>
        <dbReference type="Rhea" id="RHEA:18049"/>
        <dbReference type="ChEBI" id="CHEBI:16810"/>
        <dbReference type="ChEBI" id="CHEBI:29123"/>
        <dbReference type="ChEBI" id="CHEBI:29985"/>
        <dbReference type="ChEBI" id="CHEBI:57805"/>
        <dbReference type="EC" id="2.6.1.11"/>
    </reaction>
</comment>
<evidence type="ECO:0000313" key="6">
    <source>
        <dbReference type="Proteomes" id="UP000035909"/>
    </source>
</evidence>
<dbReference type="Gene3D" id="3.90.1150.10">
    <property type="entry name" value="Aspartate Aminotransferase, domain 1"/>
    <property type="match status" value="1"/>
</dbReference>
<feature type="binding site" evidence="4">
    <location>
        <position position="143"/>
    </location>
    <ligand>
        <name>N(2)-acetyl-L-ornithine</name>
        <dbReference type="ChEBI" id="CHEBI:57805"/>
    </ligand>
</feature>